<dbReference type="SUPFAM" id="SSF53850">
    <property type="entry name" value="Periplasmic binding protein-like II"/>
    <property type="match status" value="1"/>
</dbReference>
<proteinExistence type="predicted"/>
<dbReference type="InterPro" id="IPR004682">
    <property type="entry name" value="TRAP_DctP"/>
</dbReference>
<dbReference type="InterPro" id="IPR018389">
    <property type="entry name" value="DctP_fam"/>
</dbReference>
<dbReference type="PANTHER" id="PTHR33376:SF18">
    <property type="entry name" value="2,3-DIKETO-L-GULONATE-BINDING PERIPLASMIC PROTEIN YIAO"/>
    <property type="match status" value="1"/>
</dbReference>
<sequence length="357" mass="39884">MKKALGMLLVFMLILGVLAACGGNTETAAPSGSDATEQQSENTNDDATKPTFESRTIALGHATSDSENSHYHQGALKFKELVEEATDGQVTIEIHPNGVLGGEREMIEAVQLGTVDMVFTSTGPVGNFASKSNAFDFPFLFRDREHAYKVLDGEIGEEVNQQLESAGLKVLVWAENGFRNITNSTHPIKTPDDLKGVKIRTMENKIHLDSFRQFGADPTPMAFTELFTALQQGVVDAQENPLSVIIPNKFYEVQDYLTLTGHFYSPAPLIINKDLFDSFSPELQDVITKAAEEMRDFEREFIYQQEQEYLKIAEENGMEIIQADEYDFEAFFEAAQPVYEKYADEYGDILDRIIATE</sequence>
<dbReference type="InterPro" id="IPR038404">
    <property type="entry name" value="TRAP_DctP_sf"/>
</dbReference>
<dbReference type="Proteomes" id="UP001232445">
    <property type="component" value="Unassembled WGS sequence"/>
</dbReference>
<evidence type="ECO:0000313" key="5">
    <source>
        <dbReference type="Proteomes" id="UP001232445"/>
    </source>
</evidence>
<dbReference type="RefSeq" id="WP_307336346.1">
    <property type="nucleotide sequence ID" value="NZ_JAUSUQ010000003.1"/>
</dbReference>
<dbReference type="EMBL" id="JAUSUQ010000003">
    <property type="protein sequence ID" value="MDQ0338273.1"/>
    <property type="molecule type" value="Genomic_DNA"/>
</dbReference>
<feature type="chain" id="PRO_5046313857" evidence="3">
    <location>
        <begin position="20"/>
        <end position="357"/>
    </location>
</feature>
<keyword evidence="5" id="KW-1185">Reference proteome</keyword>
<comment type="caution">
    <text evidence="4">The sequence shown here is derived from an EMBL/GenBank/DDBJ whole genome shotgun (WGS) entry which is preliminary data.</text>
</comment>
<evidence type="ECO:0000256" key="2">
    <source>
        <dbReference type="SAM" id="MobiDB-lite"/>
    </source>
</evidence>
<reference evidence="4 5" key="1">
    <citation type="submission" date="2023-07" db="EMBL/GenBank/DDBJ databases">
        <title>Genomic Encyclopedia of Type Strains, Phase IV (KMG-IV): sequencing the most valuable type-strain genomes for metagenomic binning, comparative biology and taxonomic classification.</title>
        <authorList>
            <person name="Goeker M."/>
        </authorList>
    </citation>
    <scope>NUCLEOTIDE SEQUENCE [LARGE SCALE GENOMIC DNA]</scope>
    <source>
        <strain evidence="4 5">DSM 17740</strain>
    </source>
</reference>
<dbReference type="Pfam" id="PF03480">
    <property type="entry name" value="DctP"/>
    <property type="match status" value="1"/>
</dbReference>
<dbReference type="NCBIfam" id="TIGR00787">
    <property type="entry name" value="dctP"/>
    <property type="match status" value="1"/>
</dbReference>
<organism evidence="4 5">
    <name type="scientific">Caldalkalibacillus uzonensis</name>
    <dbReference type="NCBI Taxonomy" id="353224"/>
    <lineage>
        <taxon>Bacteria</taxon>
        <taxon>Bacillati</taxon>
        <taxon>Bacillota</taxon>
        <taxon>Bacilli</taxon>
        <taxon>Bacillales</taxon>
        <taxon>Bacillaceae</taxon>
        <taxon>Caldalkalibacillus</taxon>
    </lineage>
</organism>
<gene>
    <name evidence="4" type="ORF">J2S00_001057</name>
</gene>
<dbReference type="PIRSF" id="PIRSF006470">
    <property type="entry name" value="DctB"/>
    <property type="match status" value="1"/>
</dbReference>
<dbReference type="PANTHER" id="PTHR33376">
    <property type="match status" value="1"/>
</dbReference>
<name>A0ABU0CPC9_9BACI</name>
<dbReference type="PROSITE" id="PS51257">
    <property type="entry name" value="PROKAR_LIPOPROTEIN"/>
    <property type="match status" value="1"/>
</dbReference>
<keyword evidence="1 3" id="KW-0732">Signal</keyword>
<evidence type="ECO:0000256" key="3">
    <source>
        <dbReference type="SAM" id="SignalP"/>
    </source>
</evidence>
<dbReference type="Gene3D" id="3.40.190.170">
    <property type="entry name" value="Bacterial extracellular solute-binding protein, family 7"/>
    <property type="match status" value="1"/>
</dbReference>
<feature type="signal peptide" evidence="3">
    <location>
        <begin position="1"/>
        <end position="19"/>
    </location>
</feature>
<evidence type="ECO:0000313" key="4">
    <source>
        <dbReference type="EMBL" id="MDQ0338273.1"/>
    </source>
</evidence>
<evidence type="ECO:0000256" key="1">
    <source>
        <dbReference type="ARBA" id="ARBA00022729"/>
    </source>
</evidence>
<protein>
    <submittedName>
        <fullName evidence="4">Tripartite ATP-independent transporter DctP family solute receptor</fullName>
    </submittedName>
</protein>
<dbReference type="NCBIfam" id="NF037995">
    <property type="entry name" value="TRAP_S1"/>
    <property type="match status" value="1"/>
</dbReference>
<dbReference type="CDD" id="cd13675">
    <property type="entry name" value="PBP2_TRAP_SBP_like_5"/>
    <property type="match status" value="1"/>
</dbReference>
<accession>A0ABU0CPC9</accession>
<feature type="region of interest" description="Disordered" evidence="2">
    <location>
        <begin position="27"/>
        <end position="51"/>
    </location>
</feature>
<feature type="compositionally biased region" description="Polar residues" evidence="2">
    <location>
        <begin position="27"/>
        <end position="42"/>
    </location>
</feature>
<keyword evidence="4" id="KW-0675">Receptor</keyword>